<dbReference type="RefSeq" id="XP_041292338.1">
    <property type="nucleotide sequence ID" value="XM_041441602.1"/>
</dbReference>
<evidence type="ECO:0000256" key="2">
    <source>
        <dbReference type="ARBA" id="ARBA00022917"/>
    </source>
</evidence>
<evidence type="ECO:0000313" key="4">
    <source>
        <dbReference type="EMBL" id="KAG2107524.1"/>
    </source>
</evidence>
<dbReference type="GO" id="GO:0005525">
    <property type="term" value="F:GTP binding"/>
    <property type="evidence" value="ECO:0007669"/>
    <property type="project" value="UniProtKB-KW"/>
</dbReference>
<evidence type="ECO:0000256" key="1">
    <source>
        <dbReference type="ARBA" id="ARBA00022741"/>
    </source>
</evidence>
<dbReference type="GO" id="GO:0001731">
    <property type="term" value="P:formation of translation preinitiation complex"/>
    <property type="evidence" value="ECO:0007669"/>
    <property type="project" value="TreeGrafter"/>
</dbReference>
<dbReference type="SUPFAM" id="SSF52540">
    <property type="entry name" value="P-loop containing nucleoside triphosphate hydrolases"/>
    <property type="match status" value="1"/>
</dbReference>
<comment type="caution">
    <text evidence="4">The sequence shown here is derived from an EMBL/GenBank/DDBJ whole genome shotgun (WGS) entry which is preliminary data.</text>
</comment>
<dbReference type="GO" id="GO:0000049">
    <property type="term" value="F:tRNA binding"/>
    <property type="evidence" value="ECO:0007669"/>
    <property type="project" value="TreeGrafter"/>
</dbReference>
<dbReference type="AlphaFoldDB" id="A0A9P7F6I8"/>
<gene>
    <name evidence="4" type="ORF">F5147DRAFT_774357</name>
</gene>
<dbReference type="Proteomes" id="UP000823399">
    <property type="component" value="Unassembled WGS sequence"/>
</dbReference>
<reference evidence="4" key="1">
    <citation type="journal article" date="2020" name="New Phytol.">
        <title>Comparative genomics reveals dynamic genome evolution in host specialist ectomycorrhizal fungi.</title>
        <authorList>
            <person name="Lofgren L.A."/>
            <person name="Nguyen N.H."/>
            <person name="Vilgalys R."/>
            <person name="Ruytinx J."/>
            <person name="Liao H.L."/>
            <person name="Branco S."/>
            <person name="Kuo A."/>
            <person name="LaButti K."/>
            <person name="Lipzen A."/>
            <person name="Andreopoulos W."/>
            <person name="Pangilinan J."/>
            <person name="Riley R."/>
            <person name="Hundley H."/>
            <person name="Na H."/>
            <person name="Barry K."/>
            <person name="Grigoriev I.V."/>
            <person name="Stajich J.E."/>
            <person name="Kennedy P.G."/>
        </authorList>
    </citation>
    <scope>NUCLEOTIDE SEQUENCE</scope>
    <source>
        <strain evidence="4">FC423</strain>
    </source>
</reference>
<proteinExistence type="predicted"/>
<dbReference type="Gene3D" id="3.40.50.300">
    <property type="entry name" value="P-loop containing nucleotide triphosphate hydrolases"/>
    <property type="match status" value="1"/>
</dbReference>
<dbReference type="InterPro" id="IPR050543">
    <property type="entry name" value="eIF2G"/>
</dbReference>
<dbReference type="GO" id="GO:0005829">
    <property type="term" value="C:cytosol"/>
    <property type="evidence" value="ECO:0007669"/>
    <property type="project" value="TreeGrafter"/>
</dbReference>
<dbReference type="InterPro" id="IPR027417">
    <property type="entry name" value="P-loop_NTPase"/>
</dbReference>
<dbReference type="PANTHER" id="PTHR42854:SF3">
    <property type="entry name" value="EUKARYOTIC TRANSLATION INITIATION FACTOR 2 SUBUNIT 3-RELATED"/>
    <property type="match status" value="1"/>
</dbReference>
<evidence type="ECO:0000256" key="3">
    <source>
        <dbReference type="ARBA" id="ARBA00023134"/>
    </source>
</evidence>
<evidence type="ECO:0000313" key="5">
    <source>
        <dbReference type="Proteomes" id="UP000823399"/>
    </source>
</evidence>
<dbReference type="SUPFAM" id="SSF50447">
    <property type="entry name" value="Translation proteins"/>
    <property type="match status" value="1"/>
</dbReference>
<dbReference type="EMBL" id="JABBWM010000031">
    <property type="protein sequence ID" value="KAG2107524.1"/>
    <property type="molecule type" value="Genomic_DNA"/>
</dbReference>
<sequence length="255" mass="28488">MRFSCVLAVVADLTAFKNLQMQERSIPRPGSTAQTRKIILLANGQYAIRGRNSSPYFLDGLSWSRNSYVYDAAVMDAALHLIARHETCPQLQISEHLAAVEIMKLESIIILQNKIDLIRLLSTKNQSLHPVRVGPRHGGGRVVTHRSDTQPKYNIDTVNESIAKRLPIPVRDFASDPRLTIIRSFDIDKPGAELDELKSGVQSSQTSYELGQEVKNRLGIVTKGTRSQNRCRPIFSRIVSLHAENNHLRFAVPGG</sequence>
<protein>
    <submittedName>
        <fullName evidence="4">Uncharacterized protein</fullName>
    </submittedName>
</protein>
<name>A0A9P7F6I8_9AGAM</name>
<dbReference type="GO" id="GO:0005850">
    <property type="term" value="C:eukaryotic translation initiation factor 2 complex"/>
    <property type="evidence" value="ECO:0007669"/>
    <property type="project" value="TreeGrafter"/>
</dbReference>
<dbReference type="Gene3D" id="2.40.30.10">
    <property type="entry name" value="Translation factors"/>
    <property type="match status" value="1"/>
</dbReference>
<keyword evidence="2" id="KW-0648">Protein biosynthesis</keyword>
<dbReference type="GO" id="GO:0003743">
    <property type="term" value="F:translation initiation factor activity"/>
    <property type="evidence" value="ECO:0007669"/>
    <property type="project" value="TreeGrafter"/>
</dbReference>
<accession>A0A9P7F6I8</accession>
<keyword evidence="1" id="KW-0547">Nucleotide-binding</keyword>
<dbReference type="GeneID" id="64703861"/>
<dbReference type="InterPro" id="IPR009000">
    <property type="entry name" value="Transl_B-barrel_sf"/>
</dbReference>
<dbReference type="PANTHER" id="PTHR42854">
    <property type="entry name" value="EUKARYOTIC TRANSLATION INITIATION FACTOR 2 SUBUNIT 3 FAMILY MEMBER"/>
    <property type="match status" value="1"/>
</dbReference>
<organism evidence="4 5">
    <name type="scientific">Suillus discolor</name>
    <dbReference type="NCBI Taxonomy" id="1912936"/>
    <lineage>
        <taxon>Eukaryota</taxon>
        <taxon>Fungi</taxon>
        <taxon>Dikarya</taxon>
        <taxon>Basidiomycota</taxon>
        <taxon>Agaricomycotina</taxon>
        <taxon>Agaricomycetes</taxon>
        <taxon>Agaricomycetidae</taxon>
        <taxon>Boletales</taxon>
        <taxon>Suillineae</taxon>
        <taxon>Suillaceae</taxon>
        <taxon>Suillus</taxon>
    </lineage>
</organism>
<keyword evidence="5" id="KW-1185">Reference proteome</keyword>
<dbReference type="OrthoDB" id="1045173at2759"/>
<keyword evidence="3" id="KW-0342">GTP-binding</keyword>